<protein>
    <recommendedName>
        <fullName evidence="2">RRP15-like protein</fullName>
    </recommendedName>
</protein>
<dbReference type="GO" id="GO:0000470">
    <property type="term" value="P:maturation of LSU-rRNA"/>
    <property type="evidence" value="ECO:0007669"/>
    <property type="project" value="TreeGrafter"/>
</dbReference>
<evidence type="ECO:0000313" key="5">
    <source>
        <dbReference type="Proteomes" id="UP000230066"/>
    </source>
</evidence>
<dbReference type="GO" id="GO:0000460">
    <property type="term" value="P:maturation of 5.8S rRNA"/>
    <property type="evidence" value="ECO:0007669"/>
    <property type="project" value="TreeGrafter"/>
</dbReference>
<feature type="region of interest" description="Disordered" evidence="3">
    <location>
        <begin position="167"/>
        <end position="200"/>
    </location>
</feature>
<accession>A0A4E0S0U6</accession>
<dbReference type="EMBL" id="JXXN02000957">
    <property type="protein sequence ID" value="THD25872.1"/>
    <property type="molecule type" value="Genomic_DNA"/>
</dbReference>
<reference evidence="4" key="1">
    <citation type="submission" date="2019-03" db="EMBL/GenBank/DDBJ databases">
        <title>Improved annotation for the trematode Fasciola hepatica.</title>
        <authorList>
            <person name="Choi Y.-J."/>
            <person name="Martin J."/>
            <person name="Mitreva M."/>
        </authorList>
    </citation>
    <scope>NUCLEOTIDE SEQUENCE [LARGE SCALE GENOMIC DNA]</scope>
</reference>
<dbReference type="Pfam" id="PF07890">
    <property type="entry name" value="Rrp15p"/>
    <property type="match status" value="1"/>
</dbReference>
<gene>
    <name evidence="4" type="ORF">D915_003345</name>
</gene>
<evidence type="ECO:0000256" key="3">
    <source>
        <dbReference type="SAM" id="MobiDB-lite"/>
    </source>
</evidence>
<evidence type="ECO:0000256" key="2">
    <source>
        <dbReference type="ARBA" id="ARBA00017475"/>
    </source>
</evidence>
<organism evidence="4 5">
    <name type="scientific">Fasciola hepatica</name>
    <name type="common">Liver fluke</name>
    <dbReference type="NCBI Taxonomy" id="6192"/>
    <lineage>
        <taxon>Eukaryota</taxon>
        <taxon>Metazoa</taxon>
        <taxon>Spiralia</taxon>
        <taxon>Lophotrochozoa</taxon>
        <taxon>Platyhelminthes</taxon>
        <taxon>Trematoda</taxon>
        <taxon>Digenea</taxon>
        <taxon>Plagiorchiida</taxon>
        <taxon>Echinostomata</taxon>
        <taxon>Echinostomatoidea</taxon>
        <taxon>Fasciolidae</taxon>
        <taxon>Fasciola</taxon>
    </lineage>
</organism>
<evidence type="ECO:0000313" key="4">
    <source>
        <dbReference type="EMBL" id="THD25872.1"/>
    </source>
</evidence>
<proteinExistence type="inferred from homology"/>
<sequence length="216" mass="24414">MTWQALADVVSKILRETVEPDVHPILALAKTDKERKLSKAQKDPDYFEDETENKKYATTERRRWIREAYKKPIAAAGVRNPPPLPNLNRTKVHISAAEIEWELAREKRLRKQATRGTIALFNSVRQHQSTLEAHLNKTDLLETQKERILTEITTSDFLDRLSAGLPKAKPESSITKSEPVSVKESQSSVLKGGGAQPPVKRLRTTFGVKTRKLVAT</sequence>
<dbReference type="GO" id="GO:0030687">
    <property type="term" value="C:preribosome, large subunit precursor"/>
    <property type="evidence" value="ECO:0007669"/>
    <property type="project" value="TreeGrafter"/>
</dbReference>
<dbReference type="Proteomes" id="UP000230066">
    <property type="component" value="Unassembled WGS sequence"/>
</dbReference>
<keyword evidence="5" id="KW-1185">Reference proteome</keyword>
<feature type="compositionally biased region" description="Polar residues" evidence="3">
    <location>
        <begin position="172"/>
        <end position="189"/>
    </location>
</feature>
<dbReference type="InterPro" id="IPR012459">
    <property type="entry name" value="Rrp15"/>
</dbReference>
<comment type="similarity">
    <text evidence="1">Belongs to the RRP15 family.</text>
</comment>
<name>A0A4E0S0U6_FASHE</name>
<dbReference type="PANTHER" id="PTHR13245">
    <property type="entry name" value="RRP15-LIKE PROTEIN"/>
    <property type="match status" value="1"/>
</dbReference>
<dbReference type="AlphaFoldDB" id="A0A4E0S0U6"/>
<evidence type="ECO:0000256" key="1">
    <source>
        <dbReference type="ARBA" id="ARBA00007462"/>
    </source>
</evidence>
<comment type="caution">
    <text evidence="4">The sequence shown here is derived from an EMBL/GenBank/DDBJ whole genome shotgun (WGS) entry which is preliminary data.</text>
</comment>
<dbReference type="PANTHER" id="PTHR13245:SF14">
    <property type="entry name" value="RRP15-LIKE PROTEIN"/>
    <property type="match status" value="1"/>
</dbReference>